<dbReference type="Proteomes" id="UP000435112">
    <property type="component" value="Unassembled WGS sequence"/>
</dbReference>
<dbReference type="EMBL" id="QXFV01006816">
    <property type="protein sequence ID" value="KAE8960387.1"/>
    <property type="molecule type" value="Genomic_DNA"/>
</dbReference>
<protein>
    <recommendedName>
        <fullName evidence="8">RxLR effector protein</fullName>
    </recommendedName>
</protein>
<dbReference type="Proteomes" id="UP000434957">
    <property type="component" value="Unassembled WGS sequence"/>
</dbReference>
<keyword evidence="1" id="KW-0732">Signal</keyword>
<evidence type="ECO:0000256" key="1">
    <source>
        <dbReference type="SAM" id="SignalP"/>
    </source>
</evidence>
<gene>
    <name evidence="3" type="ORF">PR001_g30401</name>
    <name evidence="2" type="ORF">PR002_g30246</name>
    <name evidence="4" type="ORF">PR003_g31307</name>
</gene>
<sequence length="63" mass="6806">MIALRVLTAIATCMVTPTTATIPRACVRSADQELPFCNTSLSTADRVEDLLSRLPLQEKATVT</sequence>
<feature type="signal peptide" evidence="1">
    <location>
        <begin position="1"/>
        <end position="20"/>
    </location>
</feature>
<feature type="chain" id="PRO_5036163969" description="RxLR effector protein" evidence="1">
    <location>
        <begin position="21"/>
        <end position="63"/>
    </location>
</feature>
<dbReference type="EMBL" id="QXFU01006683">
    <property type="protein sequence ID" value="KAE8960351.1"/>
    <property type="molecule type" value="Genomic_DNA"/>
</dbReference>
<proteinExistence type="predicted"/>
<evidence type="ECO:0000313" key="7">
    <source>
        <dbReference type="Proteomes" id="UP000435112"/>
    </source>
</evidence>
<evidence type="ECO:0000313" key="6">
    <source>
        <dbReference type="Proteomes" id="UP000434957"/>
    </source>
</evidence>
<evidence type="ECO:0000313" key="4">
    <source>
        <dbReference type="EMBL" id="KAE9268874.1"/>
    </source>
</evidence>
<dbReference type="AlphaFoldDB" id="A0A6A3GTP0"/>
<keyword evidence="6" id="KW-1185">Reference proteome</keyword>
<name>A0A6A3GTP0_9STRA</name>
<organism evidence="2 7">
    <name type="scientific">Phytophthora rubi</name>
    <dbReference type="NCBI Taxonomy" id="129364"/>
    <lineage>
        <taxon>Eukaryota</taxon>
        <taxon>Sar</taxon>
        <taxon>Stramenopiles</taxon>
        <taxon>Oomycota</taxon>
        <taxon>Peronosporomycetes</taxon>
        <taxon>Peronosporales</taxon>
        <taxon>Peronosporaceae</taxon>
        <taxon>Phytophthora</taxon>
    </lineage>
</organism>
<evidence type="ECO:0000313" key="2">
    <source>
        <dbReference type="EMBL" id="KAE8960351.1"/>
    </source>
</evidence>
<reference evidence="5 7" key="1">
    <citation type="submission" date="2018-09" db="EMBL/GenBank/DDBJ databases">
        <title>Genomic investigation of the strawberry pathogen Phytophthora fragariae indicates pathogenicity is determined by transcriptional variation in three key races.</title>
        <authorList>
            <person name="Adams T.M."/>
            <person name="Armitage A.D."/>
            <person name="Sobczyk M.K."/>
            <person name="Bates H.J."/>
            <person name="Dunwell J.M."/>
            <person name="Nellist C.F."/>
            <person name="Harrison R.J."/>
        </authorList>
    </citation>
    <scope>NUCLEOTIDE SEQUENCE [LARGE SCALE GENOMIC DNA]</scope>
    <source>
        <strain evidence="3 5">SCRP249</strain>
        <strain evidence="2 7">SCRP324</strain>
        <strain evidence="4 6">SCRP333</strain>
    </source>
</reference>
<dbReference type="Proteomes" id="UP000429607">
    <property type="component" value="Unassembled WGS sequence"/>
</dbReference>
<dbReference type="EMBL" id="QXFT01006492">
    <property type="protein sequence ID" value="KAE9268874.1"/>
    <property type="molecule type" value="Genomic_DNA"/>
</dbReference>
<evidence type="ECO:0000313" key="3">
    <source>
        <dbReference type="EMBL" id="KAE8960387.1"/>
    </source>
</evidence>
<accession>A0A6A3GTP0</accession>
<evidence type="ECO:0000313" key="5">
    <source>
        <dbReference type="Proteomes" id="UP000429607"/>
    </source>
</evidence>
<evidence type="ECO:0008006" key="8">
    <source>
        <dbReference type="Google" id="ProtNLM"/>
    </source>
</evidence>
<comment type="caution">
    <text evidence="2">The sequence shown here is derived from an EMBL/GenBank/DDBJ whole genome shotgun (WGS) entry which is preliminary data.</text>
</comment>